<comment type="caution">
    <text evidence="6">The sequence shown here is derived from an EMBL/GenBank/DDBJ whole genome shotgun (WGS) entry which is preliminary data.</text>
</comment>
<dbReference type="SUPFAM" id="SSF56645">
    <property type="entry name" value="Acyl-CoA dehydrogenase NM domain-like"/>
    <property type="match status" value="1"/>
</dbReference>
<dbReference type="InterPro" id="IPR013786">
    <property type="entry name" value="AcylCoA_DH/ox_N"/>
</dbReference>
<comment type="similarity">
    <text evidence="2">Belongs to the HpaH/HsaA monooxygenase family.</text>
</comment>
<feature type="domain" description="Acyl-CoA dehydrogenase C-terminal" evidence="5">
    <location>
        <begin position="250"/>
        <end position="377"/>
    </location>
</feature>
<evidence type="ECO:0000313" key="6">
    <source>
        <dbReference type="EMBL" id="RKT54539.1"/>
    </source>
</evidence>
<protein>
    <submittedName>
        <fullName evidence="6">Alkylation response protein AidB-like acyl-CoA dehydrogenase</fullName>
    </submittedName>
</protein>
<dbReference type="RefSeq" id="WP_170211873.1">
    <property type="nucleotide sequence ID" value="NZ_RBXO01000001.1"/>
</dbReference>
<dbReference type="InterPro" id="IPR013107">
    <property type="entry name" value="Acyl-CoA_DH_C"/>
</dbReference>
<reference evidence="6 7" key="1">
    <citation type="submission" date="2018-10" db="EMBL/GenBank/DDBJ databases">
        <title>Sequencing the genomes of 1000 actinobacteria strains.</title>
        <authorList>
            <person name="Klenk H.-P."/>
        </authorList>
    </citation>
    <scope>NUCLEOTIDE SEQUENCE [LARGE SCALE GENOMIC DNA]</scope>
    <source>
        <strain evidence="6 7">DSM 43800</strain>
    </source>
</reference>
<dbReference type="PANTHER" id="PTHR48083">
    <property type="entry name" value="MEDIUM-CHAIN SPECIFIC ACYL-COA DEHYDROGENASE, MITOCHONDRIAL-RELATED"/>
    <property type="match status" value="1"/>
</dbReference>
<dbReference type="GO" id="GO:0003995">
    <property type="term" value="F:acyl-CoA dehydrogenase activity"/>
    <property type="evidence" value="ECO:0007669"/>
    <property type="project" value="TreeGrafter"/>
</dbReference>
<evidence type="ECO:0000259" key="4">
    <source>
        <dbReference type="Pfam" id="PF02771"/>
    </source>
</evidence>
<dbReference type="GO" id="GO:0016712">
    <property type="term" value="F:oxidoreductase activity, acting on paired donors, with incorporation or reduction of molecular oxygen, reduced flavin or flavoprotein as one donor, and incorporation of one atom of oxygen"/>
    <property type="evidence" value="ECO:0007669"/>
    <property type="project" value="TreeGrafter"/>
</dbReference>
<dbReference type="Pfam" id="PF02771">
    <property type="entry name" value="Acyl-CoA_dh_N"/>
    <property type="match status" value="1"/>
</dbReference>
<dbReference type="InterPro" id="IPR046373">
    <property type="entry name" value="Acyl-CoA_Oxase/DH_mid-dom_sf"/>
</dbReference>
<feature type="domain" description="Acyl-CoA dehydrogenase/oxidase N-terminal" evidence="4">
    <location>
        <begin position="41"/>
        <end position="102"/>
    </location>
</feature>
<dbReference type="InterPro" id="IPR050741">
    <property type="entry name" value="Acyl-CoA_dehydrogenase"/>
</dbReference>
<dbReference type="Gene3D" id="1.20.140.10">
    <property type="entry name" value="Butyryl-CoA Dehydrogenase, subunit A, domain 3"/>
    <property type="match status" value="1"/>
</dbReference>
<dbReference type="GO" id="GO:0050660">
    <property type="term" value="F:flavin adenine dinucleotide binding"/>
    <property type="evidence" value="ECO:0007669"/>
    <property type="project" value="InterPro"/>
</dbReference>
<dbReference type="InterPro" id="IPR036250">
    <property type="entry name" value="AcylCo_DH-like_C"/>
</dbReference>
<dbReference type="Proteomes" id="UP000282084">
    <property type="component" value="Unassembled WGS sequence"/>
</dbReference>
<gene>
    <name evidence="6" type="ORF">C8E97_3183</name>
</gene>
<feature type="region of interest" description="Disordered" evidence="3">
    <location>
        <begin position="1"/>
        <end position="22"/>
    </location>
</feature>
<dbReference type="AlphaFoldDB" id="A0A495VZA1"/>
<sequence>MTATQEPVQQGPAHEKSVPPEELVARARDLVPLLRSNLARTEELGNPAPENLAALGAAELFRLTTPIAYGGLHPSMRTQVEIIAEVGRGCASTGWIVANHAASTEFTLILTEEATDRVFGDNPDAIMLSAGCTPDSRAERVPGGLKVTAKAPYASGCEISDWALLIGIPLYEGEKRIGATTCLVPLTEATVSRTWNAAGMRGTGTHAMSVVDVFVPDMLSLVVEKEDLSRLEELLSPTDLVRGNLHSLSALVGGAYGALDIVREQLARGKGIIYSSYRRAVDSPTIQLFFAEAAHLIDTARVHMLHVADEFDALLPGEEMPRLARARARMHSSSALRAARDGLQKALDVAGTSGFAVPNPLQVYWRDLEVGSRHAMLGTPMIAEDYARALLDIGPTITQYH</sequence>
<proteinExistence type="inferred from homology"/>
<evidence type="ECO:0000256" key="3">
    <source>
        <dbReference type="SAM" id="MobiDB-lite"/>
    </source>
</evidence>
<evidence type="ECO:0000313" key="7">
    <source>
        <dbReference type="Proteomes" id="UP000282084"/>
    </source>
</evidence>
<keyword evidence="7" id="KW-1185">Reference proteome</keyword>
<evidence type="ECO:0000256" key="2">
    <source>
        <dbReference type="ARBA" id="ARBA00049661"/>
    </source>
</evidence>
<dbReference type="InterPro" id="IPR009100">
    <property type="entry name" value="AcylCoA_DH/oxidase_NM_dom_sf"/>
</dbReference>
<feature type="compositionally biased region" description="Basic and acidic residues" evidence="3">
    <location>
        <begin position="13"/>
        <end position="22"/>
    </location>
</feature>
<evidence type="ECO:0000259" key="5">
    <source>
        <dbReference type="Pfam" id="PF08028"/>
    </source>
</evidence>
<dbReference type="InterPro" id="IPR037069">
    <property type="entry name" value="AcylCoA_DH/ox_N_sf"/>
</dbReference>
<evidence type="ECO:0000256" key="1">
    <source>
        <dbReference type="ARBA" id="ARBA00023002"/>
    </source>
</evidence>
<dbReference type="GO" id="GO:0033539">
    <property type="term" value="P:fatty acid beta-oxidation using acyl-CoA dehydrogenase"/>
    <property type="evidence" value="ECO:0007669"/>
    <property type="project" value="TreeGrafter"/>
</dbReference>
<name>A0A495VZA1_9PSEU</name>
<dbReference type="Gene3D" id="2.40.110.10">
    <property type="entry name" value="Butyryl-CoA Dehydrogenase, subunit A, domain 2"/>
    <property type="match status" value="1"/>
</dbReference>
<dbReference type="GO" id="GO:0005737">
    <property type="term" value="C:cytoplasm"/>
    <property type="evidence" value="ECO:0007669"/>
    <property type="project" value="TreeGrafter"/>
</dbReference>
<dbReference type="Gene3D" id="1.10.540.10">
    <property type="entry name" value="Acyl-CoA dehydrogenase/oxidase, N-terminal domain"/>
    <property type="match status" value="1"/>
</dbReference>
<organism evidence="6 7">
    <name type="scientific">Saccharothrix australiensis</name>
    <dbReference type="NCBI Taxonomy" id="2072"/>
    <lineage>
        <taxon>Bacteria</taxon>
        <taxon>Bacillati</taxon>
        <taxon>Actinomycetota</taxon>
        <taxon>Actinomycetes</taxon>
        <taxon>Pseudonocardiales</taxon>
        <taxon>Pseudonocardiaceae</taxon>
        <taxon>Saccharothrix</taxon>
    </lineage>
</organism>
<dbReference type="EMBL" id="RBXO01000001">
    <property type="protein sequence ID" value="RKT54539.1"/>
    <property type="molecule type" value="Genomic_DNA"/>
</dbReference>
<dbReference type="Pfam" id="PF08028">
    <property type="entry name" value="Acyl-CoA_dh_2"/>
    <property type="match status" value="1"/>
</dbReference>
<keyword evidence="1" id="KW-0560">Oxidoreductase</keyword>
<dbReference type="PANTHER" id="PTHR48083:SF19">
    <property type="entry name" value="FLAVIN-DEPENDENT MONOOXYGENASE, OXYGENASE SUBUNIT HSAA"/>
    <property type="match status" value="1"/>
</dbReference>
<accession>A0A495VZA1</accession>
<dbReference type="SUPFAM" id="SSF47203">
    <property type="entry name" value="Acyl-CoA dehydrogenase C-terminal domain-like"/>
    <property type="match status" value="1"/>
</dbReference>
<dbReference type="PIRSF" id="PIRSF016578">
    <property type="entry name" value="HsaA"/>
    <property type="match status" value="1"/>
</dbReference>